<keyword evidence="1" id="KW-0812">Transmembrane</keyword>
<accession>A0ABY2FLE0</accession>
<evidence type="ECO:0008006" key="4">
    <source>
        <dbReference type="Google" id="ProtNLM"/>
    </source>
</evidence>
<feature type="transmembrane region" description="Helical" evidence="1">
    <location>
        <begin position="90"/>
        <end position="110"/>
    </location>
</feature>
<evidence type="ECO:0000256" key="1">
    <source>
        <dbReference type="SAM" id="Phobius"/>
    </source>
</evidence>
<feature type="transmembrane region" description="Helical" evidence="1">
    <location>
        <begin position="64"/>
        <end position="84"/>
    </location>
</feature>
<keyword evidence="1" id="KW-1133">Transmembrane helix</keyword>
<comment type="caution">
    <text evidence="2">The sequence shown here is derived from an EMBL/GenBank/DDBJ whole genome shotgun (WGS) entry which is preliminary data.</text>
</comment>
<sequence>MARTHGIVGLTTCACLIAFYAAGEPFGIINDIGNALLGVLSAALAWLLRTTTSLGTSSPTRRSVLFGVAVVGAVLTVVGTVLVVADITGFYLAGLWSSFGFALIGVWLVGISRLGLPRLPRAALVAGLVMLLGLVGVPGIVMGLDDMDNAPAWTFVAGLSWAGTYLLFPVWSLRLAGEDRTGRRS</sequence>
<feature type="transmembrane region" description="Helical" evidence="1">
    <location>
        <begin position="122"/>
        <end position="144"/>
    </location>
</feature>
<keyword evidence="3" id="KW-1185">Reference proteome</keyword>
<dbReference type="EMBL" id="SODU01000001">
    <property type="protein sequence ID" value="TDW93599.1"/>
    <property type="molecule type" value="Genomic_DNA"/>
</dbReference>
<feature type="transmembrane region" description="Helical" evidence="1">
    <location>
        <begin position="150"/>
        <end position="173"/>
    </location>
</feature>
<name>A0ABY2FLE0_9ACTN</name>
<proteinExistence type="predicted"/>
<evidence type="ECO:0000313" key="2">
    <source>
        <dbReference type="EMBL" id="TDW93599.1"/>
    </source>
</evidence>
<evidence type="ECO:0000313" key="3">
    <source>
        <dbReference type="Proteomes" id="UP000295060"/>
    </source>
</evidence>
<feature type="transmembrane region" description="Helical" evidence="1">
    <location>
        <begin position="33"/>
        <end position="52"/>
    </location>
</feature>
<dbReference type="Proteomes" id="UP000295060">
    <property type="component" value="Unassembled WGS sequence"/>
</dbReference>
<gene>
    <name evidence="2" type="ORF">EV137_0890</name>
</gene>
<protein>
    <recommendedName>
        <fullName evidence="4">DUF998 domain-containing protein</fullName>
    </recommendedName>
</protein>
<reference evidence="2 3" key="1">
    <citation type="submission" date="2019-03" db="EMBL/GenBank/DDBJ databases">
        <title>Genomic Encyclopedia of Type Strains, Phase III (KMG-III): the genomes of soil and plant-associated and newly described type strains.</title>
        <authorList>
            <person name="Whitman W."/>
        </authorList>
    </citation>
    <scope>NUCLEOTIDE SEQUENCE [LARGE SCALE GENOMIC DNA]</scope>
    <source>
        <strain evidence="2 3">VKMAc-2574</strain>
    </source>
</reference>
<dbReference type="PROSITE" id="PS51257">
    <property type="entry name" value="PROKAR_LIPOPROTEIN"/>
    <property type="match status" value="1"/>
</dbReference>
<organism evidence="2 3">
    <name type="scientific">Kribbella pratensis</name>
    <dbReference type="NCBI Taxonomy" id="2512112"/>
    <lineage>
        <taxon>Bacteria</taxon>
        <taxon>Bacillati</taxon>
        <taxon>Actinomycetota</taxon>
        <taxon>Actinomycetes</taxon>
        <taxon>Propionibacteriales</taxon>
        <taxon>Kribbellaceae</taxon>
        <taxon>Kribbella</taxon>
    </lineage>
</organism>
<keyword evidence="1" id="KW-0472">Membrane</keyword>